<dbReference type="AlphaFoldDB" id="A0A8S1XY83"/>
<keyword evidence="2" id="KW-1185">Reference proteome</keyword>
<sequence length="397" mass="47800">MYQSNIEEYQKLPPQIHEQIHQKYFFQRSPLSSIEKFFYRYMHQVYQEIQDQQIIVKDFLISSYNPNSKEEKAAQQQIKVCFHLNKDIFYLMGSLKELSYMNENNEKKSLQVCDVYNEYLSPLHFEISLPQTMEAINQQKLEQNFNHYYLAEKLMINNIEVLNKHNVLFRDISEQSFSTYFMNYDIIKLSESNNFAFETLMEPNLIRYFSVKNNNKRYFFDNNQNTQFDLTFVVGIQSDEQQTINQNIYKYCLMDEDDPNQLQEYNNTKDLLKTIQKQLQKLKNAIRIKIFSCEFDVIVHPNNENNYNLNQDNKMDIFNDYLQQASLYDSIIQKLKYENDQWTLNLEKDKLIFYKHANHYPDHFYLCTQQTAVIKCKNANIKISQNHVAQTEIIQQS</sequence>
<dbReference type="Proteomes" id="UP000689195">
    <property type="component" value="Unassembled WGS sequence"/>
</dbReference>
<proteinExistence type="predicted"/>
<protein>
    <submittedName>
        <fullName evidence="1">Uncharacterized protein</fullName>
    </submittedName>
</protein>
<evidence type="ECO:0000313" key="2">
    <source>
        <dbReference type="Proteomes" id="UP000689195"/>
    </source>
</evidence>
<organism evidence="1 2">
    <name type="scientific">Paramecium pentaurelia</name>
    <dbReference type="NCBI Taxonomy" id="43138"/>
    <lineage>
        <taxon>Eukaryota</taxon>
        <taxon>Sar</taxon>
        <taxon>Alveolata</taxon>
        <taxon>Ciliophora</taxon>
        <taxon>Intramacronucleata</taxon>
        <taxon>Oligohymenophorea</taxon>
        <taxon>Peniculida</taxon>
        <taxon>Parameciidae</taxon>
        <taxon>Paramecium</taxon>
    </lineage>
</organism>
<evidence type="ECO:0000313" key="1">
    <source>
        <dbReference type="EMBL" id="CAD8205232.1"/>
    </source>
</evidence>
<gene>
    <name evidence="1" type="ORF">PPENT_87.1.T1400048</name>
</gene>
<dbReference type="OrthoDB" id="311632at2759"/>
<accession>A0A8S1XY83</accession>
<comment type="caution">
    <text evidence="1">The sequence shown here is derived from an EMBL/GenBank/DDBJ whole genome shotgun (WGS) entry which is preliminary data.</text>
</comment>
<name>A0A8S1XY83_9CILI</name>
<dbReference type="EMBL" id="CAJJDO010000140">
    <property type="protein sequence ID" value="CAD8205232.1"/>
    <property type="molecule type" value="Genomic_DNA"/>
</dbReference>
<reference evidence="1" key="1">
    <citation type="submission" date="2021-01" db="EMBL/GenBank/DDBJ databases">
        <authorList>
            <consortium name="Genoscope - CEA"/>
            <person name="William W."/>
        </authorList>
    </citation>
    <scope>NUCLEOTIDE SEQUENCE</scope>
</reference>